<dbReference type="InterPro" id="IPR016163">
    <property type="entry name" value="Ald_DH_C"/>
</dbReference>
<dbReference type="GO" id="GO:0004657">
    <property type="term" value="F:proline dehydrogenase activity"/>
    <property type="evidence" value="ECO:0007669"/>
    <property type="project" value="UniProtKB-ARBA"/>
</dbReference>
<dbReference type="GO" id="GO:0009898">
    <property type="term" value="C:cytoplasmic side of plasma membrane"/>
    <property type="evidence" value="ECO:0007669"/>
    <property type="project" value="TreeGrafter"/>
</dbReference>
<keyword evidence="4" id="KW-0520">NAD</keyword>
<evidence type="ECO:0000259" key="10">
    <source>
        <dbReference type="Pfam" id="PF00171"/>
    </source>
</evidence>
<organism evidence="11 12">
    <name type="scientific">Pelobacter propionicus (strain DSM 2379 / NBRC 103807 / OttBd1)</name>
    <dbReference type="NCBI Taxonomy" id="338966"/>
    <lineage>
        <taxon>Bacteria</taxon>
        <taxon>Pseudomonadati</taxon>
        <taxon>Thermodesulfobacteriota</taxon>
        <taxon>Desulfuromonadia</taxon>
        <taxon>Desulfuromonadales</taxon>
        <taxon>Desulfuromonadaceae</taxon>
        <taxon>Pelobacter</taxon>
    </lineage>
</organism>
<comment type="catalytic activity">
    <reaction evidence="6">
        <text>L-glutamate 5-semialdehyde + NAD(+) + H2O = L-glutamate + NADH + 2 H(+)</text>
        <dbReference type="Rhea" id="RHEA:30235"/>
        <dbReference type="ChEBI" id="CHEBI:15377"/>
        <dbReference type="ChEBI" id="CHEBI:15378"/>
        <dbReference type="ChEBI" id="CHEBI:29985"/>
        <dbReference type="ChEBI" id="CHEBI:57540"/>
        <dbReference type="ChEBI" id="CHEBI:57945"/>
        <dbReference type="ChEBI" id="CHEBI:58066"/>
        <dbReference type="EC" id="1.2.1.88"/>
    </reaction>
</comment>
<dbReference type="EC" id="1.2.1.88" evidence="2"/>
<dbReference type="CDD" id="cd07124">
    <property type="entry name" value="ALDH_PutA-P5CDH-RocA"/>
    <property type="match status" value="1"/>
</dbReference>
<gene>
    <name evidence="11" type="ordered locus">Ppro_0074</name>
</gene>
<dbReference type="InterPro" id="IPR050485">
    <property type="entry name" value="Proline_metab_enzyme"/>
</dbReference>
<dbReference type="eggNOG" id="COG1012">
    <property type="taxonomic scope" value="Bacteria"/>
</dbReference>
<dbReference type="InterPro" id="IPR005932">
    <property type="entry name" value="RocA"/>
</dbReference>
<dbReference type="NCBIfam" id="NF002852">
    <property type="entry name" value="PRK03137.1"/>
    <property type="match status" value="1"/>
</dbReference>
<evidence type="ECO:0000313" key="11">
    <source>
        <dbReference type="EMBL" id="ABK97714.1"/>
    </source>
</evidence>
<proteinExistence type="inferred from homology"/>
<dbReference type="GO" id="GO:0003842">
    <property type="term" value="F:L-glutamate gamma-semialdehyde dehydrogenase activity"/>
    <property type="evidence" value="ECO:0007669"/>
    <property type="project" value="UniProtKB-EC"/>
</dbReference>
<evidence type="ECO:0000313" key="12">
    <source>
        <dbReference type="Proteomes" id="UP000006732"/>
    </source>
</evidence>
<dbReference type="AlphaFoldDB" id="A1AK44"/>
<dbReference type="Gene3D" id="3.40.605.10">
    <property type="entry name" value="Aldehyde Dehydrogenase, Chain A, domain 1"/>
    <property type="match status" value="1"/>
</dbReference>
<dbReference type="InterPro" id="IPR016162">
    <property type="entry name" value="Ald_DH_N"/>
</dbReference>
<dbReference type="InterPro" id="IPR029510">
    <property type="entry name" value="Ald_DH_CS_GLU"/>
</dbReference>
<comment type="pathway">
    <text evidence="1">Amino-acid degradation; L-proline degradation into L-glutamate; L-glutamate from L-proline: step 2/2.</text>
</comment>
<evidence type="ECO:0000256" key="2">
    <source>
        <dbReference type="ARBA" id="ARBA00012884"/>
    </source>
</evidence>
<dbReference type="InterPro" id="IPR016160">
    <property type="entry name" value="Ald_DH_CS_CYS"/>
</dbReference>
<dbReference type="KEGG" id="ppd:Ppro_0074"/>
<dbReference type="InterPro" id="IPR016161">
    <property type="entry name" value="Ald_DH/histidinol_DH"/>
</dbReference>
<evidence type="ECO:0000256" key="1">
    <source>
        <dbReference type="ARBA" id="ARBA00004786"/>
    </source>
</evidence>
<evidence type="ECO:0000256" key="6">
    <source>
        <dbReference type="ARBA" id="ARBA00048142"/>
    </source>
</evidence>
<feature type="domain" description="Aldehyde dehydrogenase" evidence="10">
    <location>
        <begin position="66"/>
        <end position="523"/>
    </location>
</feature>
<keyword evidence="3 9" id="KW-0560">Oxidoreductase</keyword>
<dbReference type="FunFam" id="3.40.605.10:FF:000045">
    <property type="entry name" value="1-pyrroline-5-carboxylate dehydrogenase 1"/>
    <property type="match status" value="1"/>
</dbReference>
<dbReference type="Proteomes" id="UP000006732">
    <property type="component" value="Chromosome"/>
</dbReference>
<dbReference type="PANTHER" id="PTHR42862">
    <property type="entry name" value="DELTA-1-PYRROLINE-5-CARBOXYLATE DEHYDROGENASE 1, ISOFORM A-RELATED"/>
    <property type="match status" value="1"/>
</dbReference>
<keyword evidence="12" id="KW-1185">Reference proteome</keyword>
<accession>A1AK44</accession>
<reference evidence="11 12" key="1">
    <citation type="submission" date="2006-10" db="EMBL/GenBank/DDBJ databases">
        <title>Complete sequence of chromosome of Pelobacter propionicus DSM 2379.</title>
        <authorList>
            <consortium name="US DOE Joint Genome Institute"/>
            <person name="Copeland A."/>
            <person name="Lucas S."/>
            <person name="Lapidus A."/>
            <person name="Barry K."/>
            <person name="Detter J.C."/>
            <person name="Glavina del Rio T."/>
            <person name="Hammon N."/>
            <person name="Israni S."/>
            <person name="Dalin E."/>
            <person name="Tice H."/>
            <person name="Pitluck S."/>
            <person name="Saunders E."/>
            <person name="Brettin T."/>
            <person name="Bruce D."/>
            <person name="Han C."/>
            <person name="Tapia R."/>
            <person name="Schmutz J."/>
            <person name="Larimer F."/>
            <person name="Land M."/>
            <person name="Hauser L."/>
            <person name="Kyrpides N."/>
            <person name="Kim E."/>
            <person name="Lovley D."/>
            <person name="Richardson P."/>
        </authorList>
    </citation>
    <scope>NUCLEOTIDE SEQUENCE [LARGE SCALE GENOMIC DNA]</scope>
    <source>
        <strain evidence="12">DSM 2379 / NBRC 103807 / OttBd1</strain>
    </source>
</reference>
<sequence>MNSSKPLGARIDTENLPPFANHPLADFSRHDQRDAFTAALVQVRSRLGALYPLFINGQEIRTNDLLPSVNPAKPSEQLGQVCQAGVAQLNRAIGAARAAFPSWRDTAPRERAAYLLKAAAITRRRAFELAAWQVLEIGKQWDQAQADVAEAIDFLEYYSREMIRLAVPRRLGHAAGELNLYLYEPRGVAAVIAPWNFPLAISMGMASAAMVTGNPVVFKPSSLTPIVGHHLAEIFAEADLPAGVFNYVPARGSIVGDSLVDHPDISLIAFTGSLETGLRIIERAARVQPGQKAIKRVIAEMGGKNAIIIDESADLDLAIPHLLSSAFAFQGQKCSACSRVIVPDALYERFTERLVEAARKWKIGPAEDPGFPMGAVCDATAQRRIREYARISSQEGRLLYSSPVPTGEGYWVPLTIIGNITPVHRIAQEEIFGPLLAVMAARDFDQAMQWANSTRFALTGGIFSRNPEHLERARREFRVGNLYLNRKITGAFVERQPFGGSGMSGLGGKAGGPDYLPHFMDPRVITENTA</sequence>
<dbReference type="FunFam" id="3.40.309.10:FF:000005">
    <property type="entry name" value="1-pyrroline-5-carboxylate dehydrogenase 1"/>
    <property type="match status" value="1"/>
</dbReference>
<dbReference type="STRING" id="338966.Ppro_0074"/>
<name>A1AK44_PELPD</name>
<dbReference type="InterPro" id="IPR015590">
    <property type="entry name" value="Aldehyde_DH_dom"/>
</dbReference>
<dbReference type="GO" id="GO:0010133">
    <property type="term" value="P:L-proline catabolic process to L-glutamate"/>
    <property type="evidence" value="ECO:0007669"/>
    <property type="project" value="TreeGrafter"/>
</dbReference>
<dbReference type="HOGENOM" id="CLU_005391_0_0_7"/>
<evidence type="ECO:0000256" key="7">
    <source>
        <dbReference type="ARBA" id="ARBA00061617"/>
    </source>
</evidence>
<evidence type="ECO:0000256" key="4">
    <source>
        <dbReference type="ARBA" id="ARBA00023027"/>
    </source>
</evidence>
<evidence type="ECO:0000256" key="5">
    <source>
        <dbReference type="ARBA" id="ARBA00032259"/>
    </source>
</evidence>
<dbReference type="Gene3D" id="3.40.309.10">
    <property type="entry name" value="Aldehyde Dehydrogenase, Chain A, domain 2"/>
    <property type="match status" value="1"/>
</dbReference>
<dbReference type="OrthoDB" id="9762913at2"/>
<protein>
    <recommendedName>
        <fullName evidence="5">L-glutamate gamma-semialdehyde dehydrogenase</fullName>
        <ecNumber evidence="2">1.2.1.88</ecNumber>
    </recommendedName>
    <alternativeName>
        <fullName evidence="5">L-glutamate gamma-semialdehyde dehydrogenase</fullName>
    </alternativeName>
</protein>
<dbReference type="PROSITE" id="PS00687">
    <property type="entry name" value="ALDEHYDE_DEHYDR_GLU"/>
    <property type="match status" value="1"/>
</dbReference>
<dbReference type="Pfam" id="PF00171">
    <property type="entry name" value="Aldedh"/>
    <property type="match status" value="1"/>
</dbReference>
<dbReference type="SUPFAM" id="SSF53720">
    <property type="entry name" value="ALDH-like"/>
    <property type="match status" value="1"/>
</dbReference>
<dbReference type="NCBIfam" id="TIGR01237">
    <property type="entry name" value="D1pyr5carbox2"/>
    <property type="match status" value="1"/>
</dbReference>
<evidence type="ECO:0000256" key="9">
    <source>
        <dbReference type="RuleBase" id="RU003345"/>
    </source>
</evidence>
<evidence type="ECO:0000256" key="3">
    <source>
        <dbReference type="ARBA" id="ARBA00023002"/>
    </source>
</evidence>
<dbReference type="PANTHER" id="PTHR42862:SF1">
    <property type="entry name" value="DELTA-1-PYRROLINE-5-CARBOXYLATE DEHYDROGENASE 2, ISOFORM A-RELATED"/>
    <property type="match status" value="1"/>
</dbReference>
<feature type="active site" evidence="8">
    <location>
        <position position="300"/>
    </location>
</feature>
<comment type="similarity">
    <text evidence="7">Belongs to the aldehyde dehydrogenase family. RocA subfamily.</text>
</comment>
<dbReference type="PROSITE" id="PS00070">
    <property type="entry name" value="ALDEHYDE_DEHYDR_CYS"/>
    <property type="match status" value="1"/>
</dbReference>
<dbReference type="EMBL" id="CP000482">
    <property type="protein sequence ID" value="ABK97714.1"/>
    <property type="molecule type" value="Genomic_DNA"/>
</dbReference>
<evidence type="ECO:0000256" key="8">
    <source>
        <dbReference type="PROSITE-ProRule" id="PRU10007"/>
    </source>
</evidence>